<dbReference type="EMBL" id="SJPO01000009">
    <property type="protein sequence ID" value="TWT73693.1"/>
    <property type="molecule type" value="Genomic_DNA"/>
</dbReference>
<evidence type="ECO:0000313" key="2">
    <source>
        <dbReference type="Proteomes" id="UP000318478"/>
    </source>
</evidence>
<accession>A0A5C5YFV4</accession>
<sequence length="119" mass="13099">MIRSLAYFVVAALSVLPTVAIGYMPVYEVRFVPPDEHPHADELEFFKQDLIASSLPLTRDAMQSRAASSADAKPSLSFKKELMEKAFPQTAELFRQTEAQRGMVFSGRFSSLALAPSGS</sequence>
<comment type="caution">
    <text evidence="1">The sequence shown here is derived from an EMBL/GenBank/DDBJ whole genome shotgun (WGS) entry which is preliminary data.</text>
</comment>
<evidence type="ECO:0000313" key="1">
    <source>
        <dbReference type="EMBL" id="TWT73693.1"/>
    </source>
</evidence>
<keyword evidence="2" id="KW-1185">Reference proteome</keyword>
<dbReference type="RefSeq" id="WP_146589416.1">
    <property type="nucleotide sequence ID" value="NZ_SJPO01000009.1"/>
</dbReference>
<protein>
    <submittedName>
        <fullName evidence="1">Uncharacterized protein</fullName>
    </submittedName>
</protein>
<gene>
    <name evidence="1" type="ORF">Pla123a_35860</name>
</gene>
<reference evidence="1 2" key="1">
    <citation type="submission" date="2019-02" db="EMBL/GenBank/DDBJ databases">
        <title>Deep-cultivation of Planctomycetes and their phenomic and genomic characterization uncovers novel biology.</title>
        <authorList>
            <person name="Wiegand S."/>
            <person name="Jogler M."/>
            <person name="Boedeker C."/>
            <person name="Pinto D."/>
            <person name="Vollmers J."/>
            <person name="Rivas-Marin E."/>
            <person name="Kohn T."/>
            <person name="Peeters S.H."/>
            <person name="Heuer A."/>
            <person name="Rast P."/>
            <person name="Oberbeckmann S."/>
            <person name="Bunk B."/>
            <person name="Jeske O."/>
            <person name="Meyerdierks A."/>
            <person name="Storesund J.E."/>
            <person name="Kallscheuer N."/>
            <person name="Luecker S."/>
            <person name="Lage O.M."/>
            <person name="Pohl T."/>
            <person name="Merkel B.J."/>
            <person name="Hornburger P."/>
            <person name="Mueller R.-W."/>
            <person name="Bruemmer F."/>
            <person name="Labrenz M."/>
            <person name="Spormann A.M."/>
            <person name="Op Den Camp H."/>
            <person name="Overmann J."/>
            <person name="Amann R."/>
            <person name="Jetten M.S.M."/>
            <person name="Mascher T."/>
            <person name="Medema M.H."/>
            <person name="Devos D.P."/>
            <person name="Kaster A.-K."/>
            <person name="Ovreas L."/>
            <person name="Rohde M."/>
            <person name="Galperin M.Y."/>
            <person name="Jogler C."/>
        </authorList>
    </citation>
    <scope>NUCLEOTIDE SEQUENCE [LARGE SCALE GENOMIC DNA]</scope>
    <source>
        <strain evidence="1 2">Pla123a</strain>
    </source>
</reference>
<organism evidence="1 2">
    <name type="scientific">Posidoniimonas polymericola</name>
    <dbReference type="NCBI Taxonomy" id="2528002"/>
    <lineage>
        <taxon>Bacteria</taxon>
        <taxon>Pseudomonadati</taxon>
        <taxon>Planctomycetota</taxon>
        <taxon>Planctomycetia</taxon>
        <taxon>Pirellulales</taxon>
        <taxon>Lacipirellulaceae</taxon>
        <taxon>Posidoniimonas</taxon>
    </lineage>
</organism>
<dbReference type="Proteomes" id="UP000318478">
    <property type="component" value="Unassembled WGS sequence"/>
</dbReference>
<proteinExistence type="predicted"/>
<name>A0A5C5YFV4_9BACT</name>
<dbReference type="AlphaFoldDB" id="A0A5C5YFV4"/>